<dbReference type="NCBIfam" id="TIGR03197">
    <property type="entry name" value="MnmC_Cterm"/>
    <property type="match status" value="1"/>
</dbReference>
<dbReference type="InterPro" id="IPR006076">
    <property type="entry name" value="FAD-dep_OxRdtase"/>
</dbReference>
<organism evidence="11 12">
    <name type="scientific">Glaciimonas soli</name>
    <dbReference type="NCBI Taxonomy" id="2590999"/>
    <lineage>
        <taxon>Bacteria</taxon>
        <taxon>Pseudomonadati</taxon>
        <taxon>Pseudomonadota</taxon>
        <taxon>Betaproteobacteria</taxon>
        <taxon>Burkholderiales</taxon>
        <taxon>Oxalobacteraceae</taxon>
        <taxon>Glaciimonas</taxon>
    </lineage>
</organism>
<evidence type="ECO:0000256" key="7">
    <source>
        <dbReference type="ARBA" id="ARBA00022827"/>
    </source>
</evidence>
<dbReference type="EMBL" id="WINI01000003">
    <property type="protein sequence ID" value="MQR00557.1"/>
    <property type="molecule type" value="Genomic_DNA"/>
</dbReference>
<evidence type="ECO:0000256" key="8">
    <source>
        <dbReference type="ARBA" id="ARBA00023002"/>
    </source>
</evidence>
<keyword evidence="6" id="KW-0819">tRNA processing</keyword>
<evidence type="ECO:0000256" key="2">
    <source>
        <dbReference type="ARBA" id="ARBA00022603"/>
    </source>
</evidence>
<dbReference type="GO" id="GO:0005737">
    <property type="term" value="C:cytoplasm"/>
    <property type="evidence" value="ECO:0007669"/>
    <property type="project" value="TreeGrafter"/>
</dbReference>
<dbReference type="Pfam" id="PF01266">
    <property type="entry name" value="DAO"/>
    <property type="match status" value="1"/>
</dbReference>
<sequence length="408" mass="43768">MNANEVQNTRHAIVIGAGLAGSAACHRLTLRGWHVTLIERHHDIAQEASGNAAGIYMPVLSRDDNRTSQLARSAYRFALQCWEQLGGIGTAFSGAACGVLQVPRDAQRVALQQKFARQANFPADYAQWLDQAAASEKAGVTVNSGGWWFPQGGWVHPYSLCQALLKACGDRLETRFGHAVSTLTQADGNWQVCDQLGAVIASAPVVIFANGMSALTFSQAAGLPLTAHRGQVTLLAEQLAPPSKIVLCGDGYLTPATQGFCSVGASYDAFDDAQLRSDSQHENLMRLKLLLPDWQVDPASVPLAGRVGFRCVATDRLPLVGALPDVMKQPDRATMHGEPQLKDMPRLPGLYGLLGYASRGLIWAPLAAELLAATLNDEALPIASELAAALDPARFQLKVLRQHKKAHS</sequence>
<dbReference type="PANTHER" id="PTHR13847">
    <property type="entry name" value="SARCOSINE DEHYDROGENASE-RELATED"/>
    <property type="match status" value="1"/>
</dbReference>
<keyword evidence="2 11" id="KW-0489">Methyltransferase</keyword>
<dbReference type="InterPro" id="IPR036188">
    <property type="entry name" value="FAD/NAD-bd_sf"/>
</dbReference>
<accession>A0A843YRD7</accession>
<evidence type="ECO:0000256" key="4">
    <source>
        <dbReference type="ARBA" id="ARBA00022679"/>
    </source>
</evidence>
<evidence type="ECO:0000256" key="9">
    <source>
        <dbReference type="ARBA" id="ARBA00023268"/>
    </source>
</evidence>
<evidence type="ECO:0000256" key="5">
    <source>
        <dbReference type="ARBA" id="ARBA00022691"/>
    </source>
</evidence>
<dbReference type="Gene3D" id="3.50.50.60">
    <property type="entry name" value="FAD/NAD(P)-binding domain"/>
    <property type="match status" value="1"/>
</dbReference>
<reference evidence="11 12" key="1">
    <citation type="submission" date="2019-10" db="EMBL/GenBank/DDBJ databases">
        <title>Glaciimonas soli sp. nov., a psychrophilic bacterium isolated from the forest soil of a high elevation mountain in Taiwan.</title>
        <authorList>
            <person name="Wang L.-T."/>
            <person name="Shieh W.Y."/>
        </authorList>
    </citation>
    <scope>NUCLEOTIDE SEQUENCE [LARGE SCALE GENOMIC DNA]</scope>
    <source>
        <strain evidence="11 12">GS1</strain>
    </source>
</reference>
<evidence type="ECO:0000256" key="6">
    <source>
        <dbReference type="ARBA" id="ARBA00022694"/>
    </source>
</evidence>
<dbReference type="GO" id="GO:0016645">
    <property type="term" value="F:oxidoreductase activity, acting on the CH-NH group of donors"/>
    <property type="evidence" value="ECO:0007669"/>
    <property type="project" value="InterPro"/>
</dbReference>
<dbReference type="RefSeq" id="WP_322741584.1">
    <property type="nucleotide sequence ID" value="NZ_WINI01000003.1"/>
</dbReference>
<feature type="domain" description="FAD dependent oxidoreductase" evidence="10">
    <location>
        <begin position="12"/>
        <end position="373"/>
    </location>
</feature>
<keyword evidence="12" id="KW-1185">Reference proteome</keyword>
<protein>
    <submittedName>
        <fullName evidence="11">FAD-dependent 5-carboxymethylaminomethyl-2-thiouridine(34) oxidoreductase MnmC</fullName>
        <ecNumber evidence="11">2.1.1.61</ecNumber>
    </submittedName>
</protein>
<dbReference type="SUPFAM" id="SSF51905">
    <property type="entry name" value="FAD/NAD(P)-binding domain"/>
    <property type="match status" value="1"/>
</dbReference>
<dbReference type="AlphaFoldDB" id="A0A843YRD7"/>
<dbReference type="GO" id="GO:0032259">
    <property type="term" value="P:methylation"/>
    <property type="evidence" value="ECO:0007669"/>
    <property type="project" value="UniProtKB-KW"/>
</dbReference>
<dbReference type="PANTHER" id="PTHR13847:SF283">
    <property type="entry name" value="TRNA 5-METHYLAMINOMETHYL-2-THIOURIDINE BIOSYNTHESIS BIFUNCTIONAL PROTEIN MNMC"/>
    <property type="match status" value="1"/>
</dbReference>
<evidence type="ECO:0000256" key="3">
    <source>
        <dbReference type="ARBA" id="ARBA00022630"/>
    </source>
</evidence>
<comment type="caution">
    <text evidence="11">The sequence shown here is derived from an EMBL/GenBank/DDBJ whole genome shotgun (WGS) entry which is preliminary data.</text>
</comment>
<keyword evidence="7" id="KW-0274">FAD</keyword>
<keyword evidence="5" id="KW-0949">S-adenosyl-L-methionine</keyword>
<keyword evidence="4 11" id="KW-0808">Transferase</keyword>
<name>A0A843YRD7_9BURK</name>
<gene>
    <name evidence="11" type="primary">mnmC</name>
    <name evidence="11" type="ORF">GEV47_07660</name>
</gene>
<keyword evidence="9" id="KW-0511">Multifunctional enzyme</keyword>
<proteinExistence type="predicted"/>
<evidence type="ECO:0000256" key="1">
    <source>
        <dbReference type="ARBA" id="ARBA00022490"/>
    </source>
</evidence>
<keyword evidence="1" id="KW-0963">Cytoplasm</keyword>
<evidence type="ECO:0000313" key="11">
    <source>
        <dbReference type="EMBL" id="MQR00557.1"/>
    </source>
</evidence>
<dbReference type="GO" id="GO:0002098">
    <property type="term" value="P:tRNA wobble uridine modification"/>
    <property type="evidence" value="ECO:0007669"/>
    <property type="project" value="TreeGrafter"/>
</dbReference>
<dbReference type="EC" id="2.1.1.61" evidence="11"/>
<evidence type="ECO:0000259" key="10">
    <source>
        <dbReference type="Pfam" id="PF01266"/>
    </source>
</evidence>
<evidence type="ECO:0000313" key="12">
    <source>
        <dbReference type="Proteomes" id="UP000451565"/>
    </source>
</evidence>
<dbReference type="InterPro" id="IPR017610">
    <property type="entry name" value="tRNA_S-uridine_synth_MnmC_C"/>
</dbReference>
<dbReference type="Gene3D" id="3.30.9.10">
    <property type="entry name" value="D-Amino Acid Oxidase, subunit A, domain 2"/>
    <property type="match status" value="1"/>
</dbReference>
<keyword evidence="8" id="KW-0560">Oxidoreductase</keyword>
<dbReference type="Proteomes" id="UP000451565">
    <property type="component" value="Unassembled WGS sequence"/>
</dbReference>
<keyword evidence="3" id="KW-0285">Flavoprotein</keyword>
<dbReference type="GO" id="GO:0004808">
    <property type="term" value="F:tRNA (5-methylaminomethyl-2-thiouridylate)(34)-methyltransferase activity"/>
    <property type="evidence" value="ECO:0007669"/>
    <property type="project" value="UniProtKB-EC"/>
</dbReference>